<evidence type="ECO:0000259" key="2">
    <source>
        <dbReference type="Pfam" id="PF05175"/>
    </source>
</evidence>
<dbReference type="GO" id="GO:0032259">
    <property type="term" value="P:methylation"/>
    <property type="evidence" value="ECO:0007669"/>
    <property type="project" value="UniProtKB-KW"/>
</dbReference>
<dbReference type="CDD" id="cd02440">
    <property type="entry name" value="AdoMet_MTases"/>
    <property type="match status" value="1"/>
</dbReference>
<dbReference type="Gene3D" id="3.40.50.150">
    <property type="entry name" value="Vaccinia Virus protein VP39"/>
    <property type="match status" value="1"/>
</dbReference>
<evidence type="ECO:0000313" key="3">
    <source>
        <dbReference type="EMBL" id="MBB6733401.1"/>
    </source>
</evidence>
<proteinExistence type="predicted"/>
<dbReference type="InterPro" id="IPR050210">
    <property type="entry name" value="tRNA_Adenine-N(6)_MTase"/>
</dbReference>
<protein>
    <submittedName>
        <fullName evidence="3">tRNA1(Val) (Adenine(37)-N6)-methyltransferase</fullName>
    </submittedName>
</protein>
<reference evidence="3 4" key="1">
    <citation type="submission" date="2020-08" db="EMBL/GenBank/DDBJ databases">
        <title>Cohnella phylogeny.</title>
        <authorList>
            <person name="Dunlap C."/>
        </authorList>
    </citation>
    <scope>NUCLEOTIDE SEQUENCE [LARGE SCALE GENOMIC DNA]</scope>
    <source>
        <strain evidence="3 4">CBP 2801</strain>
    </source>
</reference>
<dbReference type="EMBL" id="JACJVO010000026">
    <property type="protein sequence ID" value="MBB6733401.1"/>
    <property type="molecule type" value="Genomic_DNA"/>
</dbReference>
<gene>
    <name evidence="3" type="ORF">H7C18_20970</name>
</gene>
<dbReference type="GO" id="GO:0008168">
    <property type="term" value="F:methyltransferase activity"/>
    <property type="evidence" value="ECO:0007669"/>
    <property type="project" value="UniProtKB-KW"/>
</dbReference>
<accession>A0A7X0VWW6</accession>
<keyword evidence="4" id="KW-1185">Reference proteome</keyword>
<dbReference type="Pfam" id="PF05175">
    <property type="entry name" value="MTS"/>
    <property type="match status" value="1"/>
</dbReference>
<keyword evidence="3" id="KW-0489">Methyltransferase</keyword>
<dbReference type="InterPro" id="IPR007848">
    <property type="entry name" value="Small_mtfrase_dom"/>
</dbReference>
<feature type="domain" description="Methyltransferase small" evidence="2">
    <location>
        <begin position="37"/>
        <end position="144"/>
    </location>
</feature>
<comment type="caution">
    <text evidence="3">The sequence shown here is derived from an EMBL/GenBank/DDBJ whole genome shotgun (WGS) entry which is preliminary data.</text>
</comment>
<sequence>MGKRGAGGVENSIHSSGEAGNGLRPGERIDDLLTYDLKIVQSPEVFSFSLDAVLLARFAGLPPRGRVLDLCTGNGVVPLLLTTRTEAAIDGVEIQRRLADMARRSVAMNGLADRIRIIEADLKEYGGSDVDGTYDAVTVNPPYLPVQSGEKKNNPHLAMARHEIGCTLEDVVAACARLVREGGRVSMVHRPSRLADIIVTMRSMNLEPKRLRFVHSRQDTEANMVLIEALKGGKPEIRLLPPLIVYREGRTYAQELQDVFYGHANELRHSSAPAANEWEKEREGEGAE</sequence>
<evidence type="ECO:0000256" key="1">
    <source>
        <dbReference type="SAM" id="MobiDB-lite"/>
    </source>
</evidence>
<dbReference type="PANTHER" id="PTHR47739">
    <property type="entry name" value="TRNA1(VAL) (ADENINE(37)-N6)-METHYLTRANSFERASE"/>
    <property type="match status" value="1"/>
</dbReference>
<organism evidence="3 4">
    <name type="scientific">Cohnella zeiphila</name>
    <dbReference type="NCBI Taxonomy" id="2761120"/>
    <lineage>
        <taxon>Bacteria</taxon>
        <taxon>Bacillati</taxon>
        <taxon>Bacillota</taxon>
        <taxon>Bacilli</taxon>
        <taxon>Bacillales</taxon>
        <taxon>Paenibacillaceae</taxon>
        <taxon>Cohnella</taxon>
    </lineage>
</organism>
<name>A0A7X0VWW6_9BACL</name>
<dbReference type="PANTHER" id="PTHR47739:SF1">
    <property type="entry name" value="TRNA1(VAL) (ADENINE(37)-N6)-METHYLTRANSFERASE"/>
    <property type="match status" value="1"/>
</dbReference>
<dbReference type="InterPro" id="IPR029063">
    <property type="entry name" value="SAM-dependent_MTases_sf"/>
</dbReference>
<feature type="region of interest" description="Disordered" evidence="1">
    <location>
        <begin position="1"/>
        <end position="22"/>
    </location>
</feature>
<dbReference type="SUPFAM" id="SSF53335">
    <property type="entry name" value="S-adenosyl-L-methionine-dependent methyltransferases"/>
    <property type="match status" value="1"/>
</dbReference>
<keyword evidence="3" id="KW-0808">Transferase</keyword>
<evidence type="ECO:0000313" key="4">
    <source>
        <dbReference type="Proteomes" id="UP000564644"/>
    </source>
</evidence>
<dbReference type="AlphaFoldDB" id="A0A7X0VWW6"/>
<dbReference type="Proteomes" id="UP000564644">
    <property type="component" value="Unassembled WGS sequence"/>
</dbReference>